<evidence type="ECO:0000256" key="1">
    <source>
        <dbReference type="SAM" id="MobiDB-lite"/>
    </source>
</evidence>
<dbReference type="EMBL" id="SRLO01000086">
    <property type="protein sequence ID" value="TNN77168.1"/>
    <property type="molecule type" value="Genomic_DNA"/>
</dbReference>
<proteinExistence type="predicted"/>
<feature type="region of interest" description="Disordered" evidence="1">
    <location>
        <begin position="1"/>
        <end position="23"/>
    </location>
</feature>
<dbReference type="AlphaFoldDB" id="A0A4Z2IH48"/>
<organism evidence="2 3">
    <name type="scientific">Liparis tanakae</name>
    <name type="common">Tanaka's snailfish</name>
    <dbReference type="NCBI Taxonomy" id="230148"/>
    <lineage>
        <taxon>Eukaryota</taxon>
        <taxon>Metazoa</taxon>
        <taxon>Chordata</taxon>
        <taxon>Craniata</taxon>
        <taxon>Vertebrata</taxon>
        <taxon>Euteleostomi</taxon>
        <taxon>Actinopterygii</taxon>
        <taxon>Neopterygii</taxon>
        <taxon>Teleostei</taxon>
        <taxon>Neoteleostei</taxon>
        <taxon>Acanthomorphata</taxon>
        <taxon>Eupercaria</taxon>
        <taxon>Perciformes</taxon>
        <taxon>Cottioidei</taxon>
        <taxon>Cottales</taxon>
        <taxon>Liparidae</taxon>
        <taxon>Liparis</taxon>
    </lineage>
</organism>
<feature type="compositionally biased region" description="Basic and acidic residues" evidence="1">
    <location>
        <begin position="142"/>
        <end position="166"/>
    </location>
</feature>
<feature type="compositionally biased region" description="Basic and acidic residues" evidence="1">
    <location>
        <begin position="1"/>
        <end position="13"/>
    </location>
</feature>
<evidence type="ECO:0000313" key="3">
    <source>
        <dbReference type="Proteomes" id="UP000314294"/>
    </source>
</evidence>
<feature type="region of interest" description="Disordered" evidence="1">
    <location>
        <begin position="125"/>
        <end position="166"/>
    </location>
</feature>
<keyword evidence="3" id="KW-1185">Reference proteome</keyword>
<gene>
    <name evidence="2" type="ORF">EYF80_012637</name>
</gene>
<evidence type="ECO:0000313" key="2">
    <source>
        <dbReference type="EMBL" id="TNN77168.1"/>
    </source>
</evidence>
<reference evidence="2 3" key="1">
    <citation type="submission" date="2019-03" db="EMBL/GenBank/DDBJ databases">
        <title>First draft genome of Liparis tanakae, snailfish: a comprehensive survey of snailfish specific genes.</title>
        <authorList>
            <person name="Kim W."/>
            <person name="Song I."/>
            <person name="Jeong J.-H."/>
            <person name="Kim D."/>
            <person name="Kim S."/>
            <person name="Ryu S."/>
            <person name="Song J.Y."/>
            <person name="Lee S.K."/>
        </authorList>
    </citation>
    <scope>NUCLEOTIDE SEQUENCE [LARGE SCALE GENOMIC DNA]</scope>
    <source>
        <tissue evidence="2">Muscle</tissue>
    </source>
</reference>
<accession>A0A4Z2IH48</accession>
<sequence>MHREVGRAIEKARGWMQGHRPRTSFSFRSNRKARIHSLKGLRALLPLAGAGAAALLSVELVVTNTVLGNQMTPAEMCWSSSCDQAGALCRDHWSSGAEMCVARPGSDRPLVGQAAGCGATLAETLDGPSLDSTATGHGALRQSDRKKMKAQDEMEGGKSEKKNTEI</sequence>
<protein>
    <submittedName>
        <fullName evidence="2">Uncharacterized protein</fullName>
    </submittedName>
</protein>
<comment type="caution">
    <text evidence="2">The sequence shown here is derived from an EMBL/GenBank/DDBJ whole genome shotgun (WGS) entry which is preliminary data.</text>
</comment>
<name>A0A4Z2IH48_9TELE</name>
<dbReference type="Proteomes" id="UP000314294">
    <property type="component" value="Unassembled WGS sequence"/>
</dbReference>